<evidence type="ECO:0000313" key="2">
    <source>
        <dbReference type="Proteomes" id="UP000597444"/>
    </source>
</evidence>
<proteinExistence type="predicted"/>
<gene>
    <name evidence="1" type="ORF">KSF_107650</name>
</gene>
<dbReference type="Proteomes" id="UP000597444">
    <property type="component" value="Unassembled WGS sequence"/>
</dbReference>
<dbReference type="EMBL" id="BNJK01000003">
    <property type="protein sequence ID" value="GHP00718.1"/>
    <property type="molecule type" value="Genomic_DNA"/>
</dbReference>
<name>A0A8J3N6T8_9CHLR</name>
<sequence>MLEIGRRVEGGGLFVVAAHVTKSEAERIRQERLALVCREVCAGCRQVFDRRQVPEGRPIGYYGQYCSEPCRNSKEQEIKDLALQKSVSGQVVLIIDADDPYCYVATNNGPRDKEHQHSHYSFKMLTETQEFPDSKLSLDYCFLDRPIVSLSTQRLYPLVRFALVRIDSYARSMWAIVGATMEEGIATSFGVGSVPIIIDLRTTRMDSLPEEKRA</sequence>
<comment type="caution">
    <text evidence="1">The sequence shown here is derived from an EMBL/GenBank/DDBJ whole genome shotgun (WGS) entry which is preliminary data.</text>
</comment>
<dbReference type="AlphaFoldDB" id="A0A8J3N6T8"/>
<keyword evidence="2" id="KW-1185">Reference proteome</keyword>
<organism evidence="1 2">
    <name type="scientific">Reticulibacter mediterranei</name>
    <dbReference type="NCBI Taxonomy" id="2778369"/>
    <lineage>
        <taxon>Bacteria</taxon>
        <taxon>Bacillati</taxon>
        <taxon>Chloroflexota</taxon>
        <taxon>Ktedonobacteria</taxon>
        <taxon>Ktedonobacterales</taxon>
        <taxon>Reticulibacteraceae</taxon>
        <taxon>Reticulibacter</taxon>
    </lineage>
</organism>
<accession>A0A8J3N6T8</accession>
<evidence type="ECO:0000313" key="1">
    <source>
        <dbReference type="EMBL" id="GHP00718.1"/>
    </source>
</evidence>
<protein>
    <submittedName>
        <fullName evidence="1">Uncharacterized protein</fullName>
    </submittedName>
</protein>
<reference evidence="1" key="1">
    <citation type="submission" date="2020-10" db="EMBL/GenBank/DDBJ databases">
        <title>Taxonomic study of unclassified bacteria belonging to the class Ktedonobacteria.</title>
        <authorList>
            <person name="Yabe S."/>
            <person name="Wang C.M."/>
            <person name="Zheng Y."/>
            <person name="Sakai Y."/>
            <person name="Cavaletti L."/>
            <person name="Monciardini P."/>
            <person name="Donadio S."/>
        </authorList>
    </citation>
    <scope>NUCLEOTIDE SEQUENCE</scope>
    <source>
        <strain evidence="1">ID150040</strain>
    </source>
</reference>